<evidence type="ECO:0000313" key="4">
    <source>
        <dbReference type="Proteomes" id="UP000283383"/>
    </source>
</evidence>
<dbReference type="InterPro" id="IPR022031">
    <property type="entry name" value="Rif1_N"/>
</dbReference>
<keyword evidence="4" id="KW-1185">Reference proteome</keyword>
<evidence type="ECO:0000256" key="1">
    <source>
        <dbReference type="SAM" id="MobiDB-lite"/>
    </source>
</evidence>
<reference evidence="3 4" key="1">
    <citation type="journal article" date="2018" name="BMC Genomics">
        <title>Comparative genome analyses reveal sequence features reflecting distinct modes of host-adaptation between dicot and monocot powdery mildew.</title>
        <authorList>
            <person name="Wu Y."/>
            <person name="Ma X."/>
            <person name="Pan Z."/>
            <person name="Kale S.D."/>
            <person name="Song Y."/>
            <person name="King H."/>
            <person name="Zhang Q."/>
            <person name="Presley C."/>
            <person name="Deng X."/>
            <person name="Wei C.I."/>
            <person name="Xiao S."/>
        </authorList>
    </citation>
    <scope>NUCLEOTIDE SEQUENCE [LARGE SCALE GENOMIC DNA]</scope>
    <source>
        <strain evidence="3">UMSG3</strain>
    </source>
</reference>
<name>A0A420I4Q7_9PEZI</name>
<feature type="compositionally biased region" description="Basic residues" evidence="1">
    <location>
        <begin position="1608"/>
        <end position="1618"/>
    </location>
</feature>
<dbReference type="Pfam" id="PF12231">
    <property type="entry name" value="Rif1_N"/>
    <property type="match status" value="1"/>
</dbReference>
<feature type="region of interest" description="Disordered" evidence="1">
    <location>
        <begin position="1158"/>
        <end position="1177"/>
    </location>
</feature>
<evidence type="ECO:0000313" key="3">
    <source>
        <dbReference type="EMBL" id="RKF64689.1"/>
    </source>
</evidence>
<feature type="region of interest" description="Disordered" evidence="1">
    <location>
        <begin position="1390"/>
        <end position="1413"/>
    </location>
</feature>
<comment type="caution">
    <text evidence="3">The sequence shown here is derived from an EMBL/GenBank/DDBJ whole genome shotgun (WGS) entry which is preliminary data.</text>
</comment>
<gene>
    <name evidence="3" type="ORF">GcM3_130006</name>
</gene>
<organism evidence="3 4">
    <name type="scientific">Golovinomyces cichoracearum</name>
    <dbReference type="NCBI Taxonomy" id="62708"/>
    <lineage>
        <taxon>Eukaryota</taxon>
        <taxon>Fungi</taxon>
        <taxon>Dikarya</taxon>
        <taxon>Ascomycota</taxon>
        <taxon>Pezizomycotina</taxon>
        <taxon>Leotiomycetes</taxon>
        <taxon>Erysiphales</taxon>
        <taxon>Erysiphaceae</taxon>
        <taxon>Golovinomyces</taxon>
    </lineage>
</organism>
<feature type="compositionally biased region" description="Polar residues" evidence="1">
    <location>
        <begin position="1629"/>
        <end position="1647"/>
    </location>
</feature>
<evidence type="ECO:0000259" key="2">
    <source>
        <dbReference type="Pfam" id="PF12231"/>
    </source>
</evidence>
<feature type="compositionally biased region" description="Polar residues" evidence="1">
    <location>
        <begin position="1700"/>
        <end position="1713"/>
    </location>
</feature>
<dbReference type="EMBL" id="MCBQ01013069">
    <property type="protein sequence ID" value="RKF64689.1"/>
    <property type="molecule type" value="Genomic_DNA"/>
</dbReference>
<sequence>MAKQTKDSPTILNPLAAEKRLNSFPDKHRDHRNTQLPTISSDKKVAFLDTVQYSPHLSPSIKNDNNGKINPNSAIQEIRASAKLLPRKGILKSNDRYTSASLANMLQSHLKALAGNDIYSRKDAYINLSYVIMAFDNVPDFHLLMNNMSEICRYIWRDLSTVGDDGELNPDFISQILNFLISFQHNPSISEGFPIKFQFHVVEYAISILEKPSTPGVIVRKILFILAHQKFHPKVINSENFGELIKKLHVIGEKRSSKKFITGRMEIYQNLLKNSKSIMVIHTMWIQDLLCDMNSSLKDIRSLAIKFGFLAAVELGAESSVSNTLFTLFRSKLPGGELYGSAYTQMLIRKTKEDYAESVPQIWSILVLLQRHRPQALAQTSYIKSLLAVLSVCFNQKDQRVQKEALYAWNRFIFVVRLSENSPKSLRDTLIRPFTQSILYQKPSRIFESLFNLLYYAFRPGCSAAQLDLYWDEYVKELIFQSLRSRKSNIAVERKNADVATQILVNLFDVKTSRRWTENKAVESLGSNQVMADELPPLDSKWLRKSSARIFSVLQRVFDRLFWDFSDSASTATKVWSNYITSIASPAKLEVKISIETMSSISEIIGFLYKRWDHGIISSEALPPLTGSEGSHKYLQSIQIIISTAISGLGIFSFTEKLLAMSQSNFITITDPYQYPLNERQDFKSPIYYLLHMFTRPCIGLEYDILFTQVIDMISRPFFEARKTLISKLAFVLGQCSTPVKVTCQTASLIIWKVFSKYLVSAIDESVSNLNMMRDAQYCNIYSKIVEVLRVGIEISPLQPFTEWTLLFESTLNLVTSQFGCTGRSLAVLEPLAKILCEEPSESLYLIPLISKMEYPKDLKTLEMTRTRLLGIEKSKSETTSFNPYHYVYEYLRISLKLAYSSNHESYDVISSTNSLLSRCPTQLKLDIIHPTKDVISLWINDEKSRVNCELLEEAVISLWSSIASILTHTIISFDQRKILSDFEILICSGLKSKNKRIVEITVEMCEVIFKRFANHLDYLKHLKDVFSQTQLTVFQPKQLSPTTESTEKEVKFKKSYQLDEQNFDIVHEKTPAKIGISSQSSSSILKRTKTSTPQVVIKTKKQTPYPQKSRSTPWSLRAKKLVPSSNNYYESSIPLESTSLTSTTDYLDDSQISNISKSYQSNKEENSKKRILGSRIKPSNDLNKQEFLAEKYTKAQTKSNSGFTQLSLSFGVESISPMSYRSSSKISTIDTVENLGSLSSLPGSDKAVCDVIPSLTPNFSLTSNSCTNENLRRRVNFAASESPEPFLGDNGITRNHFLESISQKAQSPEDVNQFKPNPLIKKCKSSSEVGTNKVSFVATNRRINEEFLKEEDIIDPESQNGKVYDLSYDESRIMTPEVNSLTEKIPNEKTCTCSSSQSQDENENSTTTPGVDLIKKAPDEEIFTCSSTQSQDEDEIFKIDFQKIVPNEHSNRYDISSSKPSSIPNCRSFKSLSQAEILPEIDKSVPSPVRIRNKSNIPGSVKDHRKEFNFLKDQNLEKSEKSIHSSFQKSKEHHSLSLKASCLSKSPVNPKIDIDEDLYKESDIENYATLASSFDQSLTRDYHLRTAVRKRKISLDDHEDNLEQLGRKRYKSKRRRILEKPINEKTTHNLPDNPRNSVNSDLSRNNESFETKRPNLNQIAIENHEIRKKKDLTSLDIVFDENPQKKNISYSLRKMHNQAHPNNYSSKKSSSGIEAIKGQNKRHNRSSAMINDFQKDNKNLETAVKMYKRKKTFSHKIKPTNFDNQMITKEQAEKEITPSHKQRFCDAELVTENLDSNYSTQNTSPDSCESIINTIDLLITKITGAHLVKEDVSKIEDKMMDAKRALYEAERRGHGSRQNWC</sequence>
<accession>A0A420I4Q7</accession>
<proteinExistence type="predicted"/>
<dbReference type="STRING" id="62708.A0A420I4Q7"/>
<feature type="compositionally biased region" description="Polar residues" evidence="1">
    <location>
        <begin position="1103"/>
        <end position="1115"/>
    </location>
</feature>
<feature type="compositionally biased region" description="Basic and acidic residues" evidence="1">
    <location>
        <begin position="1619"/>
        <end position="1628"/>
    </location>
</feature>
<protein>
    <submittedName>
        <fullName evidence="3">Putative telomere length regulator protein</fullName>
    </submittedName>
</protein>
<feature type="region of interest" description="Disordered" evidence="1">
    <location>
        <begin position="1078"/>
        <end position="1115"/>
    </location>
</feature>
<feature type="region of interest" description="Disordered" evidence="1">
    <location>
        <begin position="1608"/>
        <end position="1652"/>
    </location>
</feature>
<feature type="region of interest" description="Disordered" evidence="1">
    <location>
        <begin position="1699"/>
        <end position="1725"/>
    </location>
</feature>
<dbReference type="Proteomes" id="UP000283383">
    <property type="component" value="Unassembled WGS sequence"/>
</dbReference>
<feature type="domain" description="Telomere-associated protein Rif1 N-terminal" evidence="2">
    <location>
        <begin position="113"/>
        <end position="475"/>
    </location>
</feature>